<organism evidence="1 2">
    <name type="scientific">Vermiconidia calcicola</name>
    <dbReference type="NCBI Taxonomy" id="1690605"/>
    <lineage>
        <taxon>Eukaryota</taxon>
        <taxon>Fungi</taxon>
        <taxon>Dikarya</taxon>
        <taxon>Ascomycota</taxon>
        <taxon>Pezizomycotina</taxon>
        <taxon>Dothideomycetes</taxon>
        <taxon>Dothideomycetidae</taxon>
        <taxon>Mycosphaerellales</taxon>
        <taxon>Extremaceae</taxon>
        <taxon>Vermiconidia</taxon>
    </lineage>
</organism>
<accession>A0ACC3M988</accession>
<gene>
    <name evidence="1" type="ORF">LTR37_021244</name>
</gene>
<protein>
    <submittedName>
        <fullName evidence="1">Uncharacterized protein</fullName>
    </submittedName>
</protein>
<evidence type="ECO:0000313" key="2">
    <source>
        <dbReference type="Proteomes" id="UP001281147"/>
    </source>
</evidence>
<sequence>MERMRRKLAYSNFHILDRTSIILEQQAQHCFIARTDSPMDSPVALVTGGGSGIGLAVAEHLIYHHGWRVAILDIDEKRAKEESARLGSKNCFGIHVDITDYDQLARAFLQIFEWGGNRLDLFFANAGVGESDSLYKDLFGINEDTGLPKPLNLRTIDVNLNATLQGIHLARHFFLEKNSKRGGKIVVTSSVVGLYPNMCMPLYAASKHAIVGLVRSLAPIYLKDNITTNAILPTLIETNLMPKHMVREFHEPEQTTPMSTALKAMDRIITDDRLSGQIMELALEDVVFKQQPDYSRDNTKWMFDQMFKWEKVCEPLLPRKPGENAAKIEPPAEESI</sequence>
<dbReference type="EMBL" id="JAUTXU010000455">
    <property type="protein sequence ID" value="KAK3680425.1"/>
    <property type="molecule type" value="Genomic_DNA"/>
</dbReference>
<dbReference type="Proteomes" id="UP001281147">
    <property type="component" value="Unassembled WGS sequence"/>
</dbReference>
<evidence type="ECO:0000313" key="1">
    <source>
        <dbReference type="EMBL" id="KAK3680425.1"/>
    </source>
</evidence>
<comment type="caution">
    <text evidence="1">The sequence shown here is derived from an EMBL/GenBank/DDBJ whole genome shotgun (WGS) entry which is preliminary data.</text>
</comment>
<proteinExistence type="predicted"/>
<reference evidence="1" key="1">
    <citation type="submission" date="2023-07" db="EMBL/GenBank/DDBJ databases">
        <title>Black Yeasts Isolated from many extreme environments.</title>
        <authorList>
            <person name="Coleine C."/>
            <person name="Stajich J.E."/>
            <person name="Selbmann L."/>
        </authorList>
    </citation>
    <scope>NUCLEOTIDE SEQUENCE</scope>
    <source>
        <strain evidence="1">CCFEE 5714</strain>
    </source>
</reference>
<name>A0ACC3M988_9PEZI</name>
<keyword evidence="2" id="KW-1185">Reference proteome</keyword>